<dbReference type="Pfam" id="PF09485">
    <property type="entry name" value="CRISPR_Cse2"/>
    <property type="match status" value="1"/>
</dbReference>
<dbReference type="InterPro" id="IPR013382">
    <property type="entry name" value="CRISPR-assoc_prot_Cse2"/>
</dbReference>
<dbReference type="RefSeq" id="WP_136550225.1">
    <property type="nucleotide sequence ID" value="NZ_CP031093.1"/>
</dbReference>
<dbReference type="KEGG" id="hmi:soil367_17150"/>
<organism evidence="1 2">
    <name type="scientific">Hydrocarboniclastica marina</name>
    <dbReference type="NCBI Taxonomy" id="2259620"/>
    <lineage>
        <taxon>Bacteria</taxon>
        <taxon>Pseudomonadati</taxon>
        <taxon>Pseudomonadota</taxon>
        <taxon>Gammaproteobacteria</taxon>
        <taxon>Alteromonadales</taxon>
        <taxon>Alteromonadaceae</taxon>
        <taxon>Hydrocarboniclastica</taxon>
    </lineage>
</organism>
<reference evidence="1 2" key="1">
    <citation type="submission" date="2018-07" db="EMBL/GenBank/DDBJ databases">
        <title>Marsedoiliclastica nanhaica gen. nov. sp. nov., a novel marine hydrocarbonoclastic bacterium isolated from an in-situ enriched hydrocarbon-degrading consortium in deep-sea sediment.</title>
        <authorList>
            <person name="Dong C."/>
            <person name="Ma T."/>
            <person name="Liu R."/>
            <person name="Shao Z."/>
        </authorList>
    </citation>
    <scope>NUCLEOTIDE SEQUENCE [LARGE SCALE GENOMIC DNA]</scope>
    <source>
        <strain evidence="2">soil36-7</strain>
    </source>
</reference>
<evidence type="ECO:0000313" key="1">
    <source>
        <dbReference type="EMBL" id="QCF27514.1"/>
    </source>
</evidence>
<evidence type="ECO:0000313" key="2">
    <source>
        <dbReference type="Proteomes" id="UP000298049"/>
    </source>
</evidence>
<dbReference type="Proteomes" id="UP000298049">
    <property type="component" value="Chromosome"/>
</dbReference>
<protein>
    <submittedName>
        <fullName evidence="1">Type I-E CRISPR-associated protein Cse2/CasB</fullName>
    </submittedName>
</protein>
<dbReference type="CDD" id="cd09731">
    <property type="entry name" value="Cse2_I-E"/>
    <property type="match status" value="1"/>
</dbReference>
<name>A0A4P7XLR0_9ALTE</name>
<dbReference type="AlphaFoldDB" id="A0A4P7XLR0"/>
<dbReference type="InterPro" id="IPR038287">
    <property type="entry name" value="Cse2_sf"/>
</dbReference>
<dbReference type="Gene3D" id="1.10.520.40">
    <property type="entry name" value="CRISPR-associated protein Cse2"/>
    <property type="match status" value="1"/>
</dbReference>
<gene>
    <name evidence="1" type="primary">casB</name>
    <name evidence="1" type="ORF">soil367_17150</name>
</gene>
<sequence>MNQKFYYHMLRDDHLRSQVWNWWARLQGQDKTDGATASLRGVRAELRRCHTPDDVLLTEGFRSLWMAVNKEGARPSADMTAWATVAAVLADVRVNAEKPFAAALGSENEKTGKPHVSELRFSQLQKSSDSAEFLRRARRSVALLGRSASVLSLADSVLHWHKEKQGYYPVKPNHRLAVRWATDYFTELSRYQRTP</sequence>
<accession>A0A4P7XLR0</accession>
<proteinExistence type="predicted"/>
<dbReference type="NCBIfam" id="TIGR02548">
    <property type="entry name" value="casB_cse2"/>
    <property type="match status" value="1"/>
</dbReference>
<keyword evidence="2" id="KW-1185">Reference proteome</keyword>
<dbReference type="OrthoDB" id="5572740at2"/>
<dbReference type="EMBL" id="CP031093">
    <property type="protein sequence ID" value="QCF27514.1"/>
    <property type="molecule type" value="Genomic_DNA"/>
</dbReference>